<evidence type="ECO:0000313" key="3">
    <source>
        <dbReference type="Proteomes" id="UP001430953"/>
    </source>
</evidence>
<keyword evidence="1" id="KW-0812">Transmembrane</keyword>
<organism evidence="2 3">
    <name type="scientific">Cardiocondyla obscurior</name>
    <dbReference type="NCBI Taxonomy" id="286306"/>
    <lineage>
        <taxon>Eukaryota</taxon>
        <taxon>Metazoa</taxon>
        <taxon>Ecdysozoa</taxon>
        <taxon>Arthropoda</taxon>
        <taxon>Hexapoda</taxon>
        <taxon>Insecta</taxon>
        <taxon>Pterygota</taxon>
        <taxon>Neoptera</taxon>
        <taxon>Endopterygota</taxon>
        <taxon>Hymenoptera</taxon>
        <taxon>Apocrita</taxon>
        <taxon>Aculeata</taxon>
        <taxon>Formicoidea</taxon>
        <taxon>Formicidae</taxon>
        <taxon>Myrmicinae</taxon>
        <taxon>Cardiocondyla</taxon>
    </lineage>
</organism>
<proteinExistence type="predicted"/>
<comment type="caution">
    <text evidence="2">The sequence shown here is derived from an EMBL/GenBank/DDBJ whole genome shotgun (WGS) entry which is preliminary data.</text>
</comment>
<reference evidence="2 3" key="1">
    <citation type="submission" date="2023-03" db="EMBL/GenBank/DDBJ databases">
        <title>High recombination rates correlate with genetic variation in Cardiocondyla obscurior ants.</title>
        <authorList>
            <person name="Errbii M."/>
        </authorList>
    </citation>
    <scope>NUCLEOTIDE SEQUENCE [LARGE SCALE GENOMIC DNA]</scope>
    <source>
        <strain evidence="2">Alpha-2009</strain>
        <tissue evidence="2">Whole body</tissue>
    </source>
</reference>
<gene>
    <name evidence="2" type="ORF">PUN28_014640</name>
</gene>
<dbReference type="AlphaFoldDB" id="A0AAW2F2S6"/>
<feature type="transmembrane region" description="Helical" evidence="1">
    <location>
        <begin position="45"/>
        <end position="64"/>
    </location>
</feature>
<sequence length="102" mass="11353">MAQPNFATENSIAISTLQSHNVVTRENLVENDSGKVYQALLEANMATEVNLIALVCLGLFCIYLSKIHSKDDVKHFGIRSRNRIISEDAVSAIHLEQLNNNK</sequence>
<protein>
    <submittedName>
        <fullName evidence="2">Uncharacterized protein</fullName>
    </submittedName>
</protein>
<keyword evidence="1" id="KW-1133">Transmembrane helix</keyword>
<dbReference type="EMBL" id="JADYXP020000015">
    <property type="protein sequence ID" value="KAL0109742.1"/>
    <property type="molecule type" value="Genomic_DNA"/>
</dbReference>
<evidence type="ECO:0000313" key="2">
    <source>
        <dbReference type="EMBL" id="KAL0109742.1"/>
    </source>
</evidence>
<keyword evidence="3" id="KW-1185">Reference proteome</keyword>
<keyword evidence="1" id="KW-0472">Membrane</keyword>
<name>A0AAW2F2S6_9HYME</name>
<accession>A0AAW2F2S6</accession>
<dbReference type="Proteomes" id="UP001430953">
    <property type="component" value="Unassembled WGS sequence"/>
</dbReference>
<evidence type="ECO:0000256" key="1">
    <source>
        <dbReference type="SAM" id="Phobius"/>
    </source>
</evidence>